<organism evidence="2 3">
    <name type="scientific">Pegethrix bostrychoides GSE-TBD4-15B</name>
    <dbReference type="NCBI Taxonomy" id="2839662"/>
    <lineage>
        <taxon>Bacteria</taxon>
        <taxon>Bacillati</taxon>
        <taxon>Cyanobacteriota</taxon>
        <taxon>Cyanophyceae</taxon>
        <taxon>Oculatellales</taxon>
        <taxon>Oculatellaceae</taxon>
        <taxon>Pegethrix</taxon>
    </lineage>
</organism>
<reference evidence="2" key="1">
    <citation type="submission" date="2021-05" db="EMBL/GenBank/DDBJ databases">
        <authorList>
            <person name="Pietrasiak N."/>
            <person name="Ward R."/>
            <person name="Stajich J.E."/>
            <person name="Kurbessoian T."/>
        </authorList>
    </citation>
    <scope>NUCLEOTIDE SEQUENCE</scope>
    <source>
        <strain evidence="2">GSE-TBD4-15B</strain>
    </source>
</reference>
<accession>A0A951PDN5</accession>
<proteinExistence type="predicted"/>
<name>A0A951PDN5_9CYAN</name>
<reference evidence="2" key="2">
    <citation type="journal article" date="2022" name="Microbiol. Resour. Announc.">
        <title>Metagenome Sequencing to Explore Phylogenomics of Terrestrial Cyanobacteria.</title>
        <authorList>
            <person name="Ward R.D."/>
            <person name="Stajich J.E."/>
            <person name="Johansen J.R."/>
            <person name="Huntemann M."/>
            <person name="Clum A."/>
            <person name="Foster B."/>
            <person name="Foster B."/>
            <person name="Roux S."/>
            <person name="Palaniappan K."/>
            <person name="Varghese N."/>
            <person name="Mukherjee S."/>
            <person name="Reddy T.B.K."/>
            <person name="Daum C."/>
            <person name="Copeland A."/>
            <person name="Chen I.A."/>
            <person name="Ivanova N.N."/>
            <person name="Kyrpides N.C."/>
            <person name="Shapiro N."/>
            <person name="Eloe-Fadrosh E.A."/>
            <person name="Pietrasiak N."/>
        </authorList>
    </citation>
    <scope>NUCLEOTIDE SEQUENCE</scope>
    <source>
        <strain evidence="2">GSE-TBD4-15B</strain>
    </source>
</reference>
<sequence>MDNSIDRVPVNQLPDRYNLVRSAIYTRLDALGIEPEKVGNKSYVNAEQLRLLDNLHEFIQAGGTTAEFQESRGIRRRKDNSSGQSSGLSTGQPQADLSQLLNVLSDFATKLQPVAPKPDPFAYLETLERAAQTGWLLRTSEVAELLRLSPTEMQLYGDRFSEAGFVFTKAGYRSGGEIAWKVTKPIR</sequence>
<feature type="region of interest" description="Disordered" evidence="1">
    <location>
        <begin position="69"/>
        <end position="93"/>
    </location>
</feature>
<dbReference type="Proteomes" id="UP000707356">
    <property type="component" value="Unassembled WGS sequence"/>
</dbReference>
<gene>
    <name evidence="2" type="ORF">KME07_17200</name>
</gene>
<evidence type="ECO:0000313" key="3">
    <source>
        <dbReference type="Proteomes" id="UP000707356"/>
    </source>
</evidence>
<dbReference type="EMBL" id="JAHHHV010000074">
    <property type="protein sequence ID" value="MBW4467165.1"/>
    <property type="molecule type" value="Genomic_DNA"/>
</dbReference>
<feature type="compositionally biased region" description="Low complexity" evidence="1">
    <location>
        <begin position="81"/>
        <end position="93"/>
    </location>
</feature>
<evidence type="ECO:0000313" key="2">
    <source>
        <dbReference type="EMBL" id="MBW4467165.1"/>
    </source>
</evidence>
<dbReference type="AlphaFoldDB" id="A0A951PDN5"/>
<evidence type="ECO:0000256" key="1">
    <source>
        <dbReference type="SAM" id="MobiDB-lite"/>
    </source>
</evidence>
<comment type="caution">
    <text evidence="2">The sequence shown here is derived from an EMBL/GenBank/DDBJ whole genome shotgun (WGS) entry which is preliminary data.</text>
</comment>
<protein>
    <submittedName>
        <fullName evidence="2">Uncharacterized protein</fullName>
    </submittedName>
</protein>